<dbReference type="EMBL" id="JAOQKI010000035">
    <property type="protein sequence ID" value="MCU6718304.1"/>
    <property type="molecule type" value="Genomic_DNA"/>
</dbReference>
<dbReference type="RefSeq" id="WP_262624373.1">
    <property type="nucleotide sequence ID" value="NZ_JAOQKI010000035.1"/>
</dbReference>
<reference evidence="2 3" key="1">
    <citation type="journal article" date="2021" name="ISME Commun">
        <title>Automated analysis of genomic sequences facilitates high-throughput and comprehensive description of bacteria.</title>
        <authorList>
            <person name="Hitch T.C.A."/>
        </authorList>
    </citation>
    <scope>NUCLEOTIDE SEQUENCE [LARGE SCALE GENOMIC DNA]</scope>
    <source>
        <strain evidence="2 3">Sanger_19</strain>
    </source>
</reference>
<keyword evidence="1" id="KW-0812">Transmembrane</keyword>
<keyword evidence="3" id="KW-1185">Reference proteome</keyword>
<accession>A0ABT2SGX8</accession>
<gene>
    <name evidence="2" type="ORF">OCV43_13760</name>
</gene>
<dbReference type="Proteomes" id="UP001209666">
    <property type="component" value="Unassembled WGS sequence"/>
</dbReference>
<evidence type="ECO:0000313" key="2">
    <source>
        <dbReference type="EMBL" id="MCU6718304.1"/>
    </source>
</evidence>
<protein>
    <submittedName>
        <fullName evidence="2">Uncharacterized protein</fullName>
    </submittedName>
</protein>
<comment type="caution">
    <text evidence="2">The sequence shown here is derived from an EMBL/GenBank/DDBJ whole genome shotgun (WGS) entry which is preliminary data.</text>
</comment>
<evidence type="ECO:0000313" key="3">
    <source>
        <dbReference type="Proteomes" id="UP001209666"/>
    </source>
</evidence>
<name>A0ABT2SGX8_9FIRM</name>
<evidence type="ECO:0000256" key="1">
    <source>
        <dbReference type="SAM" id="Phobius"/>
    </source>
</evidence>
<keyword evidence="1" id="KW-1133">Transmembrane helix</keyword>
<sequence>MNATEPFQLAQMMDGMLSTYLEQVKDRVNSCEEFYELQQQQWQESIRLRTEEGIVKTIAGVGTMILGGMLVVATCGMALPLVTTVGVVAIGLGTASYGCANAVEGSQDIYAGVTGDPRLVSVNPIRDTVFASNPDLYYLIGNVLTIAASLILTGGMAANAAVSAGTSIGRAVVTEYAKQGLTVAASSYVDKRMTEATNSPLAGFVVGSLTGMATYGTLSGAELEVVNNVKRPQQLGNVGESGSTTVIYGSDDIANYQYNMIENPGPLAEIQGNPAKNFYGGRYNVEVLTEDRIYYRGGNSDKALGQWFTTEPPESVAKVRIDTAVKPQWIDTITGELTGESVVDTVYAIKIPKGTTVYTGPVGSQGGAYCGGYNIMQTFIKEPWKLDYQVISKSSLK</sequence>
<feature type="transmembrane region" description="Helical" evidence="1">
    <location>
        <begin position="136"/>
        <end position="162"/>
    </location>
</feature>
<proteinExistence type="predicted"/>
<organism evidence="2 3">
    <name type="scientific">Roseburia amylophila</name>
    <dbReference type="NCBI Taxonomy" id="2981794"/>
    <lineage>
        <taxon>Bacteria</taxon>
        <taxon>Bacillati</taxon>
        <taxon>Bacillota</taxon>
        <taxon>Clostridia</taxon>
        <taxon>Lachnospirales</taxon>
        <taxon>Lachnospiraceae</taxon>
        <taxon>Roseburia</taxon>
    </lineage>
</organism>
<keyword evidence="1" id="KW-0472">Membrane</keyword>